<evidence type="ECO:0000313" key="4">
    <source>
        <dbReference type="Proteomes" id="UP000054804"/>
    </source>
</evidence>
<proteinExistence type="inferred from homology"/>
<dbReference type="InterPro" id="IPR006016">
    <property type="entry name" value="UspA"/>
</dbReference>
<organism evidence="3 4">
    <name type="scientific">Streptomyces silvensis</name>
    <dbReference type="NCBI Taxonomy" id="1765722"/>
    <lineage>
        <taxon>Bacteria</taxon>
        <taxon>Bacillati</taxon>
        <taxon>Actinomycetota</taxon>
        <taxon>Actinomycetes</taxon>
        <taxon>Kitasatosporales</taxon>
        <taxon>Streptomycetaceae</taxon>
        <taxon>Streptomyces</taxon>
    </lineage>
</organism>
<evidence type="ECO:0000259" key="2">
    <source>
        <dbReference type="Pfam" id="PF00582"/>
    </source>
</evidence>
<evidence type="ECO:0000313" key="3">
    <source>
        <dbReference type="EMBL" id="KUF12895.1"/>
    </source>
</evidence>
<gene>
    <name evidence="3" type="ORF">AT728_40040</name>
</gene>
<dbReference type="STRING" id="1765722.AT728_40040"/>
<dbReference type="PANTHER" id="PTHR31964">
    <property type="entry name" value="ADENINE NUCLEOTIDE ALPHA HYDROLASES-LIKE SUPERFAMILY PROTEIN"/>
    <property type="match status" value="1"/>
</dbReference>
<name>A0A0W7WQL7_9ACTN</name>
<sequence length="292" mass="31164">MRAVEQQLVVGVDGSEDSLTALDWATVEADVRRVRLRIVYASAWQHYEARKPSFGARRDPARVYADHVVAQAVERARRRAPAVEVLSDVAAEDPAAMLVRESAAGAMVVVGSRGRGELASLLLGSVSLSVAAHAPSPVVVVRGGEQNRKSGFGEVVVGIDEGKEASASVTFAARAAAAHRARLRLVHAWRCPAHEAPQRPQPAEPTDFHQIRAEGQLDEALSYLMRTGTEVNVHKYAVEGSARAALLAASTTADLLVVGARRRKGHIGMQLGPVNHAVLHHASCPVAVVPHE</sequence>
<protein>
    <recommendedName>
        <fullName evidence="2">UspA domain-containing protein</fullName>
    </recommendedName>
</protein>
<dbReference type="InterPro" id="IPR014729">
    <property type="entry name" value="Rossmann-like_a/b/a_fold"/>
</dbReference>
<dbReference type="Gene3D" id="3.40.50.620">
    <property type="entry name" value="HUPs"/>
    <property type="match status" value="2"/>
</dbReference>
<dbReference type="InterPro" id="IPR006015">
    <property type="entry name" value="Universal_stress_UspA"/>
</dbReference>
<dbReference type="EMBL" id="LOCL01000085">
    <property type="protein sequence ID" value="KUF12895.1"/>
    <property type="molecule type" value="Genomic_DNA"/>
</dbReference>
<dbReference type="OrthoDB" id="3174546at2"/>
<feature type="domain" description="UspA" evidence="2">
    <location>
        <begin position="7"/>
        <end position="142"/>
    </location>
</feature>
<dbReference type="SUPFAM" id="SSF52402">
    <property type="entry name" value="Adenine nucleotide alpha hydrolases-like"/>
    <property type="match status" value="2"/>
</dbReference>
<comment type="caution">
    <text evidence="3">The sequence shown here is derived from an EMBL/GenBank/DDBJ whole genome shotgun (WGS) entry which is preliminary data.</text>
</comment>
<keyword evidence="4" id="KW-1185">Reference proteome</keyword>
<comment type="similarity">
    <text evidence="1">Belongs to the universal stress protein A family.</text>
</comment>
<evidence type="ECO:0000256" key="1">
    <source>
        <dbReference type="ARBA" id="ARBA00008791"/>
    </source>
</evidence>
<dbReference type="Pfam" id="PF00582">
    <property type="entry name" value="Usp"/>
    <property type="match status" value="2"/>
</dbReference>
<reference evidence="3 4" key="1">
    <citation type="submission" date="2015-12" db="EMBL/GenBank/DDBJ databases">
        <title>Draft genome sequence of Streptomyces silvensis ATCC 53525, a producer of novel hormone antagonists.</title>
        <authorList>
            <person name="Johnston C.W."/>
            <person name="Li Y."/>
            <person name="Magarvey N.A."/>
        </authorList>
    </citation>
    <scope>NUCLEOTIDE SEQUENCE [LARGE SCALE GENOMIC DNA]</scope>
    <source>
        <strain evidence="3 4">ATCC 53525</strain>
    </source>
</reference>
<dbReference type="AlphaFoldDB" id="A0A0W7WQL7"/>
<dbReference type="PRINTS" id="PR01438">
    <property type="entry name" value="UNVRSLSTRESS"/>
</dbReference>
<feature type="domain" description="UspA" evidence="2">
    <location>
        <begin position="154"/>
        <end position="290"/>
    </location>
</feature>
<accession>A0A0W7WQL7</accession>
<dbReference type="Proteomes" id="UP000054804">
    <property type="component" value="Unassembled WGS sequence"/>
</dbReference>
<dbReference type="PANTHER" id="PTHR31964:SF113">
    <property type="entry name" value="USPA DOMAIN-CONTAINING PROTEIN"/>
    <property type="match status" value="1"/>
</dbReference>